<keyword evidence="7" id="KW-0998">Cell outer membrane</keyword>
<dbReference type="Gene3D" id="1.20.1600.10">
    <property type="entry name" value="Outer membrane efflux proteins (OEP)"/>
    <property type="match status" value="1"/>
</dbReference>
<dbReference type="PANTHER" id="PTHR30026">
    <property type="entry name" value="OUTER MEMBRANE PROTEIN TOLC"/>
    <property type="match status" value="1"/>
</dbReference>
<evidence type="ECO:0000256" key="5">
    <source>
        <dbReference type="ARBA" id="ARBA00022692"/>
    </source>
</evidence>
<keyword evidence="8" id="KW-0732">Signal</keyword>
<proteinExistence type="inferred from homology"/>
<dbReference type="EMBL" id="UGYW01000002">
    <property type="protein sequence ID" value="SUJ24652.1"/>
    <property type="molecule type" value="Genomic_DNA"/>
</dbReference>
<dbReference type="Proteomes" id="UP000254893">
    <property type="component" value="Unassembled WGS sequence"/>
</dbReference>
<dbReference type="InterPro" id="IPR051906">
    <property type="entry name" value="TolC-like"/>
</dbReference>
<dbReference type="GO" id="GO:0015562">
    <property type="term" value="F:efflux transmembrane transporter activity"/>
    <property type="evidence" value="ECO:0007669"/>
    <property type="project" value="InterPro"/>
</dbReference>
<gene>
    <name evidence="9" type="ORF">NCTC11388_03648</name>
</gene>
<evidence type="ECO:0000256" key="7">
    <source>
        <dbReference type="ARBA" id="ARBA00023237"/>
    </source>
</evidence>
<keyword evidence="5" id="KW-0812">Transmembrane</keyword>
<evidence type="ECO:0000256" key="2">
    <source>
        <dbReference type="ARBA" id="ARBA00007613"/>
    </source>
</evidence>
<evidence type="ECO:0000313" key="10">
    <source>
        <dbReference type="Proteomes" id="UP000254893"/>
    </source>
</evidence>
<dbReference type="GO" id="GO:1990281">
    <property type="term" value="C:efflux pump complex"/>
    <property type="evidence" value="ECO:0007669"/>
    <property type="project" value="TreeGrafter"/>
</dbReference>
<evidence type="ECO:0000313" key="9">
    <source>
        <dbReference type="EMBL" id="SUJ24652.1"/>
    </source>
</evidence>
<comment type="similarity">
    <text evidence="2">Belongs to the outer membrane factor (OMF) (TC 1.B.17) family.</text>
</comment>
<feature type="chain" id="PRO_5016606880" evidence="8">
    <location>
        <begin position="26"/>
        <end position="456"/>
    </location>
</feature>
<dbReference type="GO" id="GO:0015288">
    <property type="term" value="F:porin activity"/>
    <property type="evidence" value="ECO:0007669"/>
    <property type="project" value="TreeGrafter"/>
</dbReference>
<comment type="subcellular location">
    <subcellularLocation>
        <location evidence="1">Cell outer membrane</location>
    </subcellularLocation>
</comment>
<reference evidence="9 10" key="1">
    <citation type="submission" date="2018-06" db="EMBL/GenBank/DDBJ databases">
        <authorList>
            <consortium name="Pathogen Informatics"/>
            <person name="Doyle S."/>
        </authorList>
    </citation>
    <scope>NUCLEOTIDE SEQUENCE [LARGE SCALE GENOMIC DNA]</scope>
    <source>
        <strain evidence="9 10">NCTC11388</strain>
    </source>
</reference>
<organism evidence="9 10">
    <name type="scientific">Sphingobacterium spiritivorum</name>
    <name type="common">Flavobacterium spiritivorum</name>
    <dbReference type="NCBI Taxonomy" id="258"/>
    <lineage>
        <taxon>Bacteria</taxon>
        <taxon>Pseudomonadati</taxon>
        <taxon>Bacteroidota</taxon>
        <taxon>Sphingobacteriia</taxon>
        <taxon>Sphingobacteriales</taxon>
        <taxon>Sphingobacteriaceae</taxon>
        <taxon>Sphingobacterium</taxon>
    </lineage>
</organism>
<dbReference type="GO" id="GO:0009279">
    <property type="term" value="C:cell outer membrane"/>
    <property type="evidence" value="ECO:0007669"/>
    <property type="project" value="UniProtKB-SubCell"/>
</dbReference>
<evidence type="ECO:0000256" key="8">
    <source>
        <dbReference type="SAM" id="SignalP"/>
    </source>
</evidence>
<accession>A0A380CQS8</accession>
<evidence type="ECO:0000256" key="1">
    <source>
        <dbReference type="ARBA" id="ARBA00004442"/>
    </source>
</evidence>
<dbReference type="RefSeq" id="WP_115171078.1">
    <property type="nucleotide sequence ID" value="NZ_UGYW01000002.1"/>
</dbReference>
<sequence>MNFFNTGRLALSILLTGFITASSQAQEVLDAYVSEAFRNNIVLQQKDVSLEKAQYALKTAKSLFLPTVAFQGAYQTADGGRNIPLPLGDLLNPIYTTLNQLTQSSQFPVMENQNINFLPKNFYDAKIRTTMPIINTDLTYNKRISEQQVVLQQFEVVIYKRDLVKNIKTAYYNYQSALQAVDIYKSGLQLANEGLRVNEKLLEGGKGLPAYVLRSRSEVEQANAQLVAAEQQVLNARMYFNFLLNRNAETNIDADTDNKAGLDKVSTLLADLSQSEKREELKAMDQVVEINRTALKMNKQYAVPKLAAFVDLGSQSEGFKFNNNTRYYMLGLQLDIPIFTAGRNDIKVRQSNLDLRNAELQVDLVTQQLNLATRTAQNNLKAVYQNYQSSLKQFEAASSYQRLIEKGYKAGTNTFIETIDARNQYTSAQLLVNINRYKVLAAMADLERETAAYSIH</sequence>
<dbReference type="SUPFAM" id="SSF56954">
    <property type="entry name" value="Outer membrane efflux proteins (OEP)"/>
    <property type="match status" value="1"/>
</dbReference>
<evidence type="ECO:0000256" key="3">
    <source>
        <dbReference type="ARBA" id="ARBA00022448"/>
    </source>
</evidence>
<evidence type="ECO:0000256" key="6">
    <source>
        <dbReference type="ARBA" id="ARBA00023136"/>
    </source>
</evidence>
<dbReference type="Pfam" id="PF02321">
    <property type="entry name" value="OEP"/>
    <property type="match status" value="2"/>
</dbReference>
<keyword evidence="6" id="KW-0472">Membrane</keyword>
<name>A0A380CQS8_SPHSI</name>
<dbReference type="AlphaFoldDB" id="A0A380CQS8"/>
<dbReference type="InterPro" id="IPR003423">
    <property type="entry name" value="OMP_efflux"/>
</dbReference>
<evidence type="ECO:0000256" key="4">
    <source>
        <dbReference type="ARBA" id="ARBA00022452"/>
    </source>
</evidence>
<protein>
    <submittedName>
        <fullName evidence="9">Outer membrane channel protein</fullName>
    </submittedName>
</protein>
<keyword evidence="4" id="KW-1134">Transmembrane beta strand</keyword>
<feature type="signal peptide" evidence="8">
    <location>
        <begin position="1"/>
        <end position="25"/>
    </location>
</feature>
<dbReference type="PANTHER" id="PTHR30026:SF20">
    <property type="entry name" value="OUTER MEMBRANE PROTEIN TOLC"/>
    <property type="match status" value="1"/>
</dbReference>
<keyword evidence="3" id="KW-0813">Transport</keyword>